<reference evidence="1" key="1">
    <citation type="submission" date="2018-05" db="EMBL/GenBank/DDBJ databases">
        <authorList>
            <person name="Lanie J.A."/>
            <person name="Ng W.-L."/>
            <person name="Kazmierczak K.M."/>
            <person name="Andrzejewski T.M."/>
            <person name="Davidsen T.M."/>
            <person name="Wayne K.J."/>
            <person name="Tettelin H."/>
            <person name="Glass J.I."/>
            <person name="Rusch D."/>
            <person name="Podicherti R."/>
            <person name="Tsui H.-C.T."/>
            <person name="Winkler M.E."/>
        </authorList>
    </citation>
    <scope>NUCLEOTIDE SEQUENCE</scope>
</reference>
<accession>A0A382AAB3</accession>
<evidence type="ECO:0000313" key="1">
    <source>
        <dbReference type="EMBL" id="SVA98181.1"/>
    </source>
</evidence>
<organism evidence="1">
    <name type="scientific">marine metagenome</name>
    <dbReference type="NCBI Taxonomy" id="408172"/>
    <lineage>
        <taxon>unclassified sequences</taxon>
        <taxon>metagenomes</taxon>
        <taxon>ecological metagenomes</taxon>
    </lineage>
</organism>
<dbReference type="AlphaFoldDB" id="A0A382AAB3"/>
<proteinExistence type="predicted"/>
<dbReference type="EMBL" id="UINC01024480">
    <property type="protein sequence ID" value="SVA98181.1"/>
    <property type="molecule type" value="Genomic_DNA"/>
</dbReference>
<protein>
    <submittedName>
        <fullName evidence="1">Uncharacterized protein</fullName>
    </submittedName>
</protein>
<name>A0A382AAB3_9ZZZZ</name>
<feature type="non-terminal residue" evidence="1">
    <location>
        <position position="58"/>
    </location>
</feature>
<sequence length="58" mass="7066">MKFSLKSYEEYFAQPAETRMNHYQKDGRLKHVMLSHQFSIQLLEELFDIADRVKEMTR</sequence>
<gene>
    <name evidence="1" type="ORF">METZ01_LOCUS151035</name>
</gene>